<dbReference type="EMBL" id="BPLR01010046">
    <property type="protein sequence ID" value="GIY36421.1"/>
    <property type="molecule type" value="Genomic_DNA"/>
</dbReference>
<evidence type="ECO:0000313" key="1">
    <source>
        <dbReference type="EMBL" id="GIY36421.1"/>
    </source>
</evidence>
<evidence type="ECO:0000313" key="2">
    <source>
        <dbReference type="Proteomes" id="UP001054945"/>
    </source>
</evidence>
<reference evidence="1 2" key="1">
    <citation type="submission" date="2021-06" db="EMBL/GenBank/DDBJ databases">
        <title>Caerostris extrusa draft genome.</title>
        <authorList>
            <person name="Kono N."/>
            <person name="Arakawa K."/>
        </authorList>
    </citation>
    <scope>NUCLEOTIDE SEQUENCE [LARGE SCALE GENOMIC DNA]</scope>
</reference>
<keyword evidence="2" id="KW-1185">Reference proteome</keyword>
<name>A0AAV4SSX9_CAEEX</name>
<gene>
    <name evidence="1" type="ORF">CEXT_341351</name>
</gene>
<protein>
    <submittedName>
        <fullName evidence="1">Uncharacterized protein</fullName>
    </submittedName>
</protein>
<dbReference type="Proteomes" id="UP001054945">
    <property type="component" value="Unassembled WGS sequence"/>
</dbReference>
<proteinExistence type="predicted"/>
<sequence length="134" mass="15636">MKWTPEPNYIIQEVLPLSPQFGTKHPLDDEMDPESNCIIQEVLYEQLLRISHNLNRSAIENMLCYRRAGCVDLFPSLNPTQMRDGYKLYLKKASHFPRKGHTGNIEYLKKKLLNRLQNKRTIAIFSCTAQCLKI</sequence>
<dbReference type="AlphaFoldDB" id="A0AAV4SSX9"/>
<accession>A0AAV4SSX9</accession>
<comment type="caution">
    <text evidence="1">The sequence shown here is derived from an EMBL/GenBank/DDBJ whole genome shotgun (WGS) entry which is preliminary data.</text>
</comment>
<organism evidence="1 2">
    <name type="scientific">Caerostris extrusa</name>
    <name type="common">Bark spider</name>
    <name type="synonym">Caerostris bankana</name>
    <dbReference type="NCBI Taxonomy" id="172846"/>
    <lineage>
        <taxon>Eukaryota</taxon>
        <taxon>Metazoa</taxon>
        <taxon>Ecdysozoa</taxon>
        <taxon>Arthropoda</taxon>
        <taxon>Chelicerata</taxon>
        <taxon>Arachnida</taxon>
        <taxon>Araneae</taxon>
        <taxon>Araneomorphae</taxon>
        <taxon>Entelegynae</taxon>
        <taxon>Araneoidea</taxon>
        <taxon>Araneidae</taxon>
        <taxon>Caerostris</taxon>
    </lineage>
</organism>